<comment type="caution">
    <text evidence="1">The sequence shown here is derived from an EMBL/GenBank/DDBJ whole genome shotgun (WGS) entry which is preliminary data.</text>
</comment>
<accession>A0ACA9PCI8</accession>
<reference evidence="1" key="1">
    <citation type="submission" date="2021-06" db="EMBL/GenBank/DDBJ databases">
        <authorList>
            <person name="Kallberg Y."/>
            <person name="Tangrot J."/>
            <person name="Rosling A."/>
        </authorList>
    </citation>
    <scope>NUCLEOTIDE SEQUENCE</scope>
    <source>
        <strain evidence="1">IL203A</strain>
    </source>
</reference>
<feature type="non-terminal residue" evidence="1">
    <location>
        <position position="1"/>
    </location>
</feature>
<gene>
    <name evidence="1" type="ORF">DHETER_LOCUS11862</name>
</gene>
<organism evidence="1 2">
    <name type="scientific">Dentiscutata heterogama</name>
    <dbReference type="NCBI Taxonomy" id="1316150"/>
    <lineage>
        <taxon>Eukaryota</taxon>
        <taxon>Fungi</taxon>
        <taxon>Fungi incertae sedis</taxon>
        <taxon>Mucoromycota</taxon>
        <taxon>Glomeromycotina</taxon>
        <taxon>Glomeromycetes</taxon>
        <taxon>Diversisporales</taxon>
        <taxon>Gigasporaceae</taxon>
        <taxon>Dentiscutata</taxon>
    </lineage>
</organism>
<proteinExistence type="predicted"/>
<dbReference type="EMBL" id="CAJVPU010027297">
    <property type="protein sequence ID" value="CAG8703140.1"/>
    <property type="molecule type" value="Genomic_DNA"/>
</dbReference>
<evidence type="ECO:0000313" key="1">
    <source>
        <dbReference type="EMBL" id="CAG8703140.1"/>
    </source>
</evidence>
<dbReference type="Proteomes" id="UP000789702">
    <property type="component" value="Unassembled WGS sequence"/>
</dbReference>
<name>A0ACA9PCI8_9GLOM</name>
<protein>
    <submittedName>
        <fullName evidence="1">12722_t:CDS:1</fullName>
    </submittedName>
</protein>
<keyword evidence="2" id="KW-1185">Reference proteome</keyword>
<sequence>KPAIIKNVMIAARHSLILVQRLGWQVIYDRKMIDPPRLSVMTKNEFAVLIKKIEEQIPADSNDYYKLFDESLKELKESF</sequence>
<evidence type="ECO:0000313" key="2">
    <source>
        <dbReference type="Proteomes" id="UP000789702"/>
    </source>
</evidence>